<accession>A0A3P7XLS2</accession>
<evidence type="ECO:0000313" key="1">
    <source>
        <dbReference type="EMBL" id="VDO30282.1"/>
    </source>
</evidence>
<protein>
    <submittedName>
        <fullName evidence="1">Uncharacterized protein</fullName>
    </submittedName>
</protein>
<keyword evidence="2" id="KW-1185">Reference proteome</keyword>
<reference evidence="1 2" key="1">
    <citation type="submission" date="2018-11" db="EMBL/GenBank/DDBJ databases">
        <authorList>
            <consortium name="Pathogen Informatics"/>
        </authorList>
    </citation>
    <scope>NUCLEOTIDE SEQUENCE [LARGE SCALE GENOMIC DNA]</scope>
    <source>
        <strain evidence="1 2">MHpl1</strain>
    </source>
</reference>
<evidence type="ECO:0000313" key="2">
    <source>
        <dbReference type="Proteomes" id="UP000268014"/>
    </source>
</evidence>
<organism evidence="1 2">
    <name type="scientific">Haemonchus placei</name>
    <name type="common">Barber's pole worm</name>
    <dbReference type="NCBI Taxonomy" id="6290"/>
    <lineage>
        <taxon>Eukaryota</taxon>
        <taxon>Metazoa</taxon>
        <taxon>Ecdysozoa</taxon>
        <taxon>Nematoda</taxon>
        <taxon>Chromadorea</taxon>
        <taxon>Rhabditida</taxon>
        <taxon>Rhabditina</taxon>
        <taxon>Rhabditomorpha</taxon>
        <taxon>Strongyloidea</taxon>
        <taxon>Trichostrongylidae</taxon>
        <taxon>Haemonchus</taxon>
    </lineage>
</organism>
<dbReference type="AlphaFoldDB" id="A0A3P7XLS2"/>
<sequence length="84" mass="9840">MAVAQDSNRNGTTHGSWRYYNREYSDLYQSCWYSSFSEHYSIIVTLHVPSSNHQHFCATLHASSIRCDICDRCKTRGWLIILHI</sequence>
<dbReference type="EMBL" id="UZAF01016562">
    <property type="protein sequence ID" value="VDO30282.1"/>
    <property type="molecule type" value="Genomic_DNA"/>
</dbReference>
<gene>
    <name evidence="1" type="ORF">HPLM_LOCUS6877</name>
</gene>
<name>A0A3P7XLS2_HAEPC</name>
<dbReference type="Proteomes" id="UP000268014">
    <property type="component" value="Unassembled WGS sequence"/>
</dbReference>
<proteinExistence type="predicted"/>